<organism evidence="2 3">
    <name type="scientific">Shimia sagamensis</name>
    <dbReference type="NCBI Taxonomy" id="1566352"/>
    <lineage>
        <taxon>Bacteria</taxon>
        <taxon>Pseudomonadati</taxon>
        <taxon>Pseudomonadota</taxon>
        <taxon>Alphaproteobacteria</taxon>
        <taxon>Rhodobacterales</taxon>
        <taxon>Roseobacteraceae</taxon>
    </lineage>
</organism>
<dbReference type="Gene3D" id="3.10.450.50">
    <property type="match status" value="1"/>
</dbReference>
<feature type="domain" description="SnoaL-like" evidence="1">
    <location>
        <begin position="2"/>
        <end position="90"/>
    </location>
</feature>
<sequence>MEDVSFVVAELSIDLQRRDAIVAWTKANAASFPPGLAHVWSNFVIGGDGQTAELSCISRSIQNLEGEIKPYVVGRYFETLVKTPEGWRLKDHRLQLKA</sequence>
<dbReference type="InterPro" id="IPR037401">
    <property type="entry name" value="SnoaL-like"/>
</dbReference>
<dbReference type="RefSeq" id="WP_283426287.1">
    <property type="nucleotide sequence ID" value="NZ_FXTY01000004.1"/>
</dbReference>
<evidence type="ECO:0000259" key="1">
    <source>
        <dbReference type="Pfam" id="PF13577"/>
    </source>
</evidence>
<accession>A0ABY1P0E2</accession>
<dbReference type="Pfam" id="PF13577">
    <property type="entry name" value="SnoaL_4"/>
    <property type="match status" value="1"/>
</dbReference>
<name>A0ABY1P0E2_9RHOB</name>
<evidence type="ECO:0000313" key="2">
    <source>
        <dbReference type="EMBL" id="SMP23335.1"/>
    </source>
</evidence>
<dbReference type="SUPFAM" id="SSF54427">
    <property type="entry name" value="NTF2-like"/>
    <property type="match status" value="1"/>
</dbReference>
<proteinExistence type="predicted"/>
<dbReference type="InterPro" id="IPR032710">
    <property type="entry name" value="NTF2-like_dom_sf"/>
</dbReference>
<gene>
    <name evidence="2" type="ORF">SAMN06265373_104345</name>
</gene>
<dbReference type="Proteomes" id="UP001157961">
    <property type="component" value="Unassembled WGS sequence"/>
</dbReference>
<comment type="caution">
    <text evidence="2">The sequence shown here is derived from an EMBL/GenBank/DDBJ whole genome shotgun (WGS) entry which is preliminary data.</text>
</comment>
<keyword evidence="3" id="KW-1185">Reference proteome</keyword>
<evidence type="ECO:0000313" key="3">
    <source>
        <dbReference type="Proteomes" id="UP001157961"/>
    </source>
</evidence>
<reference evidence="2 3" key="1">
    <citation type="submission" date="2017-05" db="EMBL/GenBank/DDBJ databases">
        <authorList>
            <person name="Varghese N."/>
            <person name="Submissions S."/>
        </authorList>
    </citation>
    <scope>NUCLEOTIDE SEQUENCE [LARGE SCALE GENOMIC DNA]</scope>
    <source>
        <strain evidence="2 3">DSM 29734</strain>
    </source>
</reference>
<dbReference type="EMBL" id="FXTY01000004">
    <property type="protein sequence ID" value="SMP23335.1"/>
    <property type="molecule type" value="Genomic_DNA"/>
</dbReference>
<protein>
    <submittedName>
        <fullName evidence="2">SnoaL-like domain-containing protein</fullName>
    </submittedName>
</protein>